<proteinExistence type="predicted"/>
<dbReference type="Proteomes" id="UP000509638">
    <property type="component" value="Chromosome"/>
</dbReference>
<dbReference type="EMBL" id="CP058316">
    <property type="protein sequence ID" value="QLD12778.1"/>
    <property type="molecule type" value="Genomic_DNA"/>
</dbReference>
<dbReference type="Gene3D" id="3.40.50.1240">
    <property type="entry name" value="Phosphoglycerate mutase-like"/>
    <property type="match status" value="1"/>
</dbReference>
<protein>
    <submittedName>
        <fullName evidence="1">Histidine phosphatase family protein</fullName>
    </submittedName>
</protein>
<dbReference type="Pfam" id="PF00300">
    <property type="entry name" value="His_Phos_1"/>
    <property type="match status" value="1"/>
</dbReference>
<accession>A0A7D5JGQ8</accession>
<sequence>MTTAQHEARFPAPDDALSRAGVLQCRRGTLSPPPGGLLLSPSRAARETATELGWHQAPEEPLLSDQHVGVWQGRALEELNLPDIVSWRAGAAPPEGESRNAQMRRVEEFLRRLGPGPTIAIVPQTVLRCAMVIALGGADEAFWRIDAEPLSTLRLRRRARDQYSIHLTPRPVFYA</sequence>
<gene>
    <name evidence="1" type="ORF">HW566_13955</name>
</gene>
<evidence type="ECO:0000313" key="1">
    <source>
        <dbReference type="EMBL" id="QLD12778.1"/>
    </source>
</evidence>
<dbReference type="SUPFAM" id="SSF53254">
    <property type="entry name" value="Phosphoglycerate mutase-like"/>
    <property type="match status" value="1"/>
</dbReference>
<evidence type="ECO:0000313" key="2">
    <source>
        <dbReference type="Proteomes" id="UP000509638"/>
    </source>
</evidence>
<dbReference type="InterPro" id="IPR029033">
    <property type="entry name" value="His_PPase_superfam"/>
</dbReference>
<name>A0A7D5JGQ8_9MICO</name>
<dbReference type="RefSeq" id="WP_178013840.1">
    <property type="nucleotide sequence ID" value="NZ_CP058316.1"/>
</dbReference>
<dbReference type="InterPro" id="IPR013078">
    <property type="entry name" value="His_Pase_superF_clade-1"/>
</dbReference>
<organism evidence="1 2">
    <name type="scientific">Microbacterium oleivorans</name>
    <dbReference type="NCBI Taxonomy" id="273677"/>
    <lineage>
        <taxon>Bacteria</taxon>
        <taxon>Bacillati</taxon>
        <taxon>Actinomycetota</taxon>
        <taxon>Actinomycetes</taxon>
        <taxon>Micrococcales</taxon>
        <taxon>Microbacteriaceae</taxon>
        <taxon>Microbacterium</taxon>
    </lineage>
</organism>
<reference evidence="1 2" key="1">
    <citation type="submission" date="2020-06" db="EMBL/GenBank/DDBJ databases">
        <authorList>
            <person name="Jo H."/>
        </authorList>
    </citation>
    <scope>NUCLEOTIDE SEQUENCE [LARGE SCALE GENOMIC DNA]</scope>
    <source>
        <strain evidence="1 2">I46</strain>
    </source>
</reference>
<dbReference type="AlphaFoldDB" id="A0A7D5JGQ8"/>